<reference evidence="1" key="2">
    <citation type="submission" date="2004-02" db="EMBL/GenBank/DDBJ databases">
        <authorList>
            <consortium name="Genoscope"/>
            <consortium name="Whitehead Institute Centre for Genome Research"/>
        </authorList>
    </citation>
    <scope>NUCLEOTIDE SEQUENCE</scope>
</reference>
<sequence length="48" mass="5124">MAPFQELPNRTASDNEQVMGLDACGSGVPPKTIEFVGRNESCGQPIKC</sequence>
<dbReference type="EMBL" id="CAAE01014545">
    <property type="protein sequence ID" value="CAF98064.1"/>
    <property type="molecule type" value="Genomic_DNA"/>
</dbReference>
<accession>Q4SMR8</accession>
<gene>
    <name evidence="1" type="ORF">GSTENG00015634001</name>
</gene>
<proteinExistence type="predicted"/>
<organism evidence="1">
    <name type="scientific">Tetraodon nigroviridis</name>
    <name type="common">Spotted green pufferfish</name>
    <name type="synonym">Chelonodon nigroviridis</name>
    <dbReference type="NCBI Taxonomy" id="99883"/>
    <lineage>
        <taxon>Eukaryota</taxon>
        <taxon>Metazoa</taxon>
        <taxon>Chordata</taxon>
        <taxon>Craniata</taxon>
        <taxon>Vertebrata</taxon>
        <taxon>Euteleostomi</taxon>
        <taxon>Actinopterygii</taxon>
        <taxon>Neopterygii</taxon>
        <taxon>Teleostei</taxon>
        <taxon>Neoteleostei</taxon>
        <taxon>Acanthomorphata</taxon>
        <taxon>Eupercaria</taxon>
        <taxon>Tetraodontiformes</taxon>
        <taxon>Tetradontoidea</taxon>
        <taxon>Tetraodontidae</taxon>
        <taxon>Tetraodon</taxon>
    </lineage>
</organism>
<dbReference type="KEGG" id="tng:GSTEN00015634G001"/>
<evidence type="ECO:0000313" key="1">
    <source>
        <dbReference type="EMBL" id="CAF98064.1"/>
    </source>
</evidence>
<dbReference type="AlphaFoldDB" id="Q4SMR8"/>
<name>Q4SMR8_TETNG</name>
<protein>
    <submittedName>
        <fullName evidence="1">Chromosome 8 SCAF14545, whole genome shotgun sequence</fullName>
    </submittedName>
</protein>
<reference evidence="1" key="1">
    <citation type="journal article" date="2004" name="Nature">
        <title>Genome duplication in the teleost fish Tetraodon nigroviridis reveals the early vertebrate proto-karyotype.</title>
        <authorList>
            <person name="Jaillon O."/>
            <person name="Aury J.-M."/>
            <person name="Brunet F."/>
            <person name="Petit J.-L."/>
            <person name="Stange-Thomann N."/>
            <person name="Mauceli E."/>
            <person name="Bouneau L."/>
            <person name="Fischer C."/>
            <person name="Ozouf-Costaz C."/>
            <person name="Bernot A."/>
            <person name="Nicaud S."/>
            <person name="Jaffe D."/>
            <person name="Fisher S."/>
            <person name="Lutfalla G."/>
            <person name="Dossat C."/>
            <person name="Segurens B."/>
            <person name="Dasilva C."/>
            <person name="Salanoubat M."/>
            <person name="Levy M."/>
            <person name="Boudet N."/>
            <person name="Castellano S."/>
            <person name="Anthouard V."/>
            <person name="Jubin C."/>
            <person name="Castelli V."/>
            <person name="Katinka M."/>
            <person name="Vacherie B."/>
            <person name="Biemont C."/>
            <person name="Skalli Z."/>
            <person name="Cattolico L."/>
            <person name="Poulain J."/>
            <person name="De Berardinis V."/>
            <person name="Cruaud C."/>
            <person name="Duprat S."/>
            <person name="Brottier P."/>
            <person name="Coutanceau J.-P."/>
            <person name="Gouzy J."/>
            <person name="Parra G."/>
            <person name="Lardier G."/>
            <person name="Chapple C."/>
            <person name="McKernan K.J."/>
            <person name="McEwan P."/>
            <person name="Bosak S."/>
            <person name="Kellis M."/>
            <person name="Volff J.-N."/>
            <person name="Guigo R."/>
            <person name="Zody M.C."/>
            <person name="Mesirov J."/>
            <person name="Lindblad-Toh K."/>
            <person name="Birren B."/>
            <person name="Nusbaum C."/>
            <person name="Kahn D."/>
            <person name="Robinson-Rechavi M."/>
            <person name="Laudet V."/>
            <person name="Schachter V."/>
            <person name="Quetier F."/>
            <person name="Saurin W."/>
            <person name="Scarpelli C."/>
            <person name="Wincker P."/>
            <person name="Lander E.S."/>
            <person name="Weissenbach J."/>
            <person name="Roest Crollius H."/>
        </authorList>
    </citation>
    <scope>NUCLEOTIDE SEQUENCE [LARGE SCALE GENOMIC DNA]</scope>
</reference>